<comment type="subcellular location">
    <subcellularLocation>
        <location evidence="1">Nucleus</location>
    </subcellularLocation>
</comment>
<keyword evidence="5" id="KW-1185">Reference proteome</keyword>
<evidence type="ECO:0000256" key="1">
    <source>
        <dbReference type="ARBA" id="ARBA00004123"/>
    </source>
</evidence>
<feature type="domain" description="Chromo" evidence="3">
    <location>
        <begin position="4"/>
        <end position="68"/>
    </location>
</feature>
<evidence type="ECO:0000259" key="3">
    <source>
        <dbReference type="PROSITE" id="PS50013"/>
    </source>
</evidence>
<dbReference type="AlphaFoldDB" id="A0A0C9MPB2"/>
<dbReference type="Proteomes" id="UP000053815">
    <property type="component" value="Unassembled WGS sequence"/>
</dbReference>
<sequence length="147" mass="17880">MTEDFPEYIIRERKSQEGETMYYVKWIGCDHEGNTWEGEEKMKLEWPDAVRRYKNYMQTNTYDQPKPKLFSEQEVFAYTSSVNDWEDAVDSIEYIEKAKIPGLLVYINWKNGYKSVHHSTEVYAKCPQKQMIEYYEQHFRFSNIYDY</sequence>
<gene>
    <name evidence="4" type="ORF">MAM1_0050d03313</name>
</gene>
<dbReference type="OrthoDB" id="433924at2759"/>
<dbReference type="InterPro" id="IPR023780">
    <property type="entry name" value="Chromo_domain"/>
</dbReference>
<accession>A0A0C9MPB2</accession>
<dbReference type="SUPFAM" id="SSF54160">
    <property type="entry name" value="Chromo domain-like"/>
    <property type="match status" value="2"/>
</dbReference>
<dbReference type="Pfam" id="PF00385">
    <property type="entry name" value="Chromo"/>
    <property type="match status" value="1"/>
</dbReference>
<dbReference type="InterPro" id="IPR016197">
    <property type="entry name" value="Chromo-like_dom_sf"/>
</dbReference>
<evidence type="ECO:0000313" key="5">
    <source>
        <dbReference type="Proteomes" id="UP000053815"/>
    </source>
</evidence>
<proteinExistence type="predicted"/>
<name>A0A0C9MPB2_9FUNG</name>
<organism evidence="4">
    <name type="scientific">Mucor ambiguus</name>
    <dbReference type="NCBI Taxonomy" id="91626"/>
    <lineage>
        <taxon>Eukaryota</taxon>
        <taxon>Fungi</taxon>
        <taxon>Fungi incertae sedis</taxon>
        <taxon>Mucoromycota</taxon>
        <taxon>Mucoromycotina</taxon>
        <taxon>Mucoromycetes</taxon>
        <taxon>Mucorales</taxon>
        <taxon>Mucorineae</taxon>
        <taxon>Mucoraceae</taxon>
        <taxon>Mucor</taxon>
    </lineage>
</organism>
<protein>
    <recommendedName>
        <fullName evidence="3">Chromo domain-containing protein</fullName>
    </recommendedName>
</protein>
<dbReference type="PROSITE" id="PS50013">
    <property type="entry name" value="CHROMO_2"/>
    <property type="match status" value="1"/>
</dbReference>
<evidence type="ECO:0000256" key="2">
    <source>
        <dbReference type="ARBA" id="ARBA00023242"/>
    </source>
</evidence>
<dbReference type="Pfam" id="PF01393">
    <property type="entry name" value="Chromo_shadow"/>
    <property type="match status" value="1"/>
</dbReference>
<dbReference type="SMART" id="SM00298">
    <property type="entry name" value="CHROMO"/>
    <property type="match status" value="1"/>
</dbReference>
<dbReference type="Gene3D" id="2.40.50.40">
    <property type="match status" value="2"/>
</dbReference>
<reference evidence="4" key="1">
    <citation type="submission" date="2014-09" db="EMBL/GenBank/DDBJ databases">
        <title>Draft genome sequence of an oleaginous Mucoromycotina fungus Mucor ambiguus NBRC6742.</title>
        <authorList>
            <person name="Takeda I."/>
            <person name="Yamane N."/>
            <person name="Morita T."/>
            <person name="Tamano K."/>
            <person name="Machida M."/>
            <person name="Baker S."/>
            <person name="Koike H."/>
        </authorList>
    </citation>
    <scope>NUCLEOTIDE SEQUENCE</scope>
    <source>
        <strain evidence="4">NBRC 6742</strain>
    </source>
</reference>
<evidence type="ECO:0000313" key="4">
    <source>
        <dbReference type="EMBL" id="GAN03858.1"/>
    </source>
</evidence>
<dbReference type="InterPro" id="IPR000953">
    <property type="entry name" value="Chromo/chromo_shadow_dom"/>
</dbReference>
<keyword evidence="2" id="KW-0539">Nucleus</keyword>
<dbReference type="EMBL" id="DF836339">
    <property type="protein sequence ID" value="GAN03858.1"/>
    <property type="molecule type" value="Genomic_DNA"/>
</dbReference>
<dbReference type="GO" id="GO:0005634">
    <property type="term" value="C:nucleus"/>
    <property type="evidence" value="ECO:0007669"/>
    <property type="project" value="UniProtKB-SubCell"/>
</dbReference>
<dbReference type="InterPro" id="IPR008251">
    <property type="entry name" value="Chromo_shadow_dom"/>
</dbReference>
<dbReference type="SMART" id="SM00300">
    <property type="entry name" value="ChSh"/>
    <property type="match status" value="1"/>
</dbReference>
<dbReference type="STRING" id="91626.A0A0C9MPB2"/>